<protein>
    <submittedName>
        <fullName evidence="2">Uncharacterized protein</fullName>
    </submittedName>
</protein>
<evidence type="ECO:0000313" key="3">
    <source>
        <dbReference type="Proteomes" id="UP001243989"/>
    </source>
</evidence>
<accession>A0AAI9ZWN7</accession>
<evidence type="ECO:0000313" key="2">
    <source>
        <dbReference type="EMBL" id="KAK1639556.1"/>
    </source>
</evidence>
<dbReference type="EMBL" id="JAHMHQ010000005">
    <property type="protein sequence ID" value="KAK1639556.1"/>
    <property type="molecule type" value="Genomic_DNA"/>
</dbReference>
<dbReference type="GeneID" id="85467120"/>
<name>A0AAI9ZWN7_9PEZI</name>
<feature type="compositionally biased region" description="Basic and acidic residues" evidence="1">
    <location>
        <begin position="131"/>
        <end position="145"/>
    </location>
</feature>
<gene>
    <name evidence="2" type="ORF">BDP81DRAFT_179432</name>
</gene>
<dbReference type="AlphaFoldDB" id="A0AAI9ZWN7"/>
<comment type="caution">
    <text evidence="2">The sequence shown here is derived from an EMBL/GenBank/DDBJ whole genome shotgun (WGS) entry which is preliminary data.</text>
</comment>
<sequence>MRPSCRSARICKEHLHVLSLLVHPPLHDRMRLLYPYSVSVRLGELCRVWPGPVYGHWPSSPGTPGKRRWEQGITMTCGTISFSEVPRRGRVVSLATLIYLRHKPYKHRRRAFRTTTLCFECLVVSKWNGRDTREDRVPNRPERHRPFPSIIVDSSRKR</sequence>
<keyword evidence="3" id="KW-1185">Reference proteome</keyword>
<proteinExistence type="predicted"/>
<organism evidence="2 3">
    <name type="scientific">Colletotrichum phormii</name>
    <dbReference type="NCBI Taxonomy" id="359342"/>
    <lineage>
        <taxon>Eukaryota</taxon>
        <taxon>Fungi</taxon>
        <taxon>Dikarya</taxon>
        <taxon>Ascomycota</taxon>
        <taxon>Pezizomycotina</taxon>
        <taxon>Sordariomycetes</taxon>
        <taxon>Hypocreomycetidae</taxon>
        <taxon>Glomerellales</taxon>
        <taxon>Glomerellaceae</taxon>
        <taxon>Colletotrichum</taxon>
        <taxon>Colletotrichum acutatum species complex</taxon>
    </lineage>
</organism>
<evidence type="ECO:0000256" key="1">
    <source>
        <dbReference type="SAM" id="MobiDB-lite"/>
    </source>
</evidence>
<dbReference type="RefSeq" id="XP_060448163.1">
    <property type="nucleotide sequence ID" value="XM_060582258.1"/>
</dbReference>
<feature type="region of interest" description="Disordered" evidence="1">
    <location>
        <begin position="131"/>
        <end position="158"/>
    </location>
</feature>
<reference evidence="2" key="1">
    <citation type="submission" date="2021-06" db="EMBL/GenBank/DDBJ databases">
        <title>Comparative genomics, transcriptomics and evolutionary studies reveal genomic signatures of adaptation to plant cell wall in hemibiotrophic fungi.</title>
        <authorList>
            <consortium name="DOE Joint Genome Institute"/>
            <person name="Baroncelli R."/>
            <person name="Diaz J.F."/>
            <person name="Benocci T."/>
            <person name="Peng M."/>
            <person name="Battaglia E."/>
            <person name="Haridas S."/>
            <person name="Andreopoulos W."/>
            <person name="Labutti K."/>
            <person name="Pangilinan J."/>
            <person name="Floch G.L."/>
            <person name="Makela M.R."/>
            <person name="Henrissat B."/>
            <person name="Grigoriev I.V."/>
            <person name="Crouch J.A."/>
            <person name="De Vries R.P."/>
            <person name="Sukno S.A."/>
            <person name="Thon M.R."/>
        </authorList>
    </citation>
    <scope>NUCLEOTIDE SEQUENCE</scope>
    <source>
        <strain evidence="2">CBS 102054</strain>
    </source>
</reference>
<dbReference type="Proteomes" id="UP001243989">
    <property type="component" value="Unassembled WGS sequence"/>
</dbReference>